<dbReference type="RefSeq" id="WP_194503120.1">
    <property type="nucleotide sequence ID" value="NZ_JADIVZ010000003.1"/>
</dbReference>
<gene>
    <name evidence="3" type="ORF">ISG29_09220</name>
</gene>
<dbReference type="Proteomes" id="UP000656804">
    <property type="component" value="Unassembled WGS sequence"/>
</dbReference>
<dbReference type="PANTHER" id="PTHR47505">
    <property type="entry name" value="DNA UTILIZATION PROTEIN YHGH"/>
    <property type="match status" value="1"/>
</dbReference>
<protein>
    <submittedName>
        <fullName evidence="3">ComF family protein</fullName>
    </submittedName>
</protein>
<dbReference type="InterPro" id="IPR051910">
    <property type="entry name" value="ComF/GntX_DNA_util-trans"/>
</dbReference>
<dbReference type="Pfam" id="PF00156">
    <property type="entry name" value="Pribosyltran"/>
    <property type="match status" value="1"/>
</dbReference>
<evidence type="ECO:0000313" key="3">
    <source>
        <dbReference type="EMBL" id="MBF4161872.1"/>
    </source>
</evidence>
<evidence type="ECO:0000259" key="2">
    <source>
        <dbReference type="Pfam" id="PF00156"/>
    </source>
</evidence>
<comment type="caution">
    <text evidence="3">The sequence shown here is derived from an EMBL/GenBank/DDBJ whole genome shotgun (WGS) entry which is preliminary data.</text>
</comment>
<name>A0A930Y7C0_9ACTN</name>
<dbReference type="InterPro" id="IPR029057">
    <property type="entry name" value="PRTase-like"/>
</dbReference>
<dbReference type="CDD" id="cd06223">
    <property type="entry name" value="PRTases_typeI"/>
    <property type="match status" value="1"/>
</dbReference>
<organism evidence="3 4">
    <name type="scientific">Nocardioides acrostichi</name>
    <dbReference type="NCBI Taxonomy" id="2784339"/>
    <lineage>
        <taxon>Bacteria</taxon>
        <taxon>Bacillati</taxon>
        <taxon>Actinomycetota</taxon>
        <taxon>Actinomycetes</taxon>
        <taxon>Propionibacteriales</taxon>
        <taxon>Nocardioidaceae</taxon>
        <taxon>Nocardioides</taxon>
    </lineage>
</organism>
<dbReference type="SUPFAM" id="SSF53271">
    <property type="entry name" value="PRTase-like"/>
    <property type="match status" value="1"/>
</dbReference>
<feature type="domain" description="Phosphoribosyltransferase" evidence="2">
    <location>
        <begin position="191"/>
        <end position="238"/>
    </location>
</feature>
<evidence type="ECO:0000313" key="4">
    <source>
        <dbReference type="Proteomes" id="UP000656804"/>
    </source>
</evidence>
<dbReference type="AlphaFoldDB" id="A0A930Y7C0"/>
<sequence>MGTPGQDLHAGWTAQFTDAASDLLLAGRCVGCDAPGRPWCAECDRTVSGGAWSVGDRVWTATVYEGAVRRLVVAHKEKGLPVRRPLGRLLAGAITGILHDTGCPPDLPGPAVLLVPVPSRRSASRQRGVDATGVLVKEAARVLRAAGHPARTSALLRLGAGVRDQAGLDVAERARNLSGAMACPSSALRRAGREVPRLRGAVVCDDVLTTGATLAEAGRALRAVGLPVLGSAVVAATPLRRAR</sequence>
<evidence type="ECO:0000256" key="1">
    <source>
        <dbReference type="ARBA" id="ARBA00008007"/>
    </source>
</evidence>
<comment type="similarity">
    <text evidence="1">Belongs to the ComF/GntX family.</text>
</comment>
<dbReference type="InterPro" id="IPR000836">
    <property type="entry name" value="PRTase_dom"/>
</dbReference>
<dbReference type="EMBL" id="JADIVZ010000003">
    <property type="protein sequence ID" value="MBF4161872.1"/>
    <property type="molecule type" value="Genomic_DNA"/>
</dbReference>
<dbReference type="PANTHER" id="PTHR47505:SF1">
    <property type="entry name" value="DNA UTILIZATION PROTEIN YHGH"/>
    <property type="match status" value="1"/>
</dbReference>
<keyword evidence="4" id="KW-1185">Reference proteome</keyword>
<accession>A0A930Y7C0</accession>
<proteinExistence type="inferred from homology"/>
<dbReference type="Gene3D" id="3.40.50.2020">
    <property type="match status" value="1"/>
</dbReference>
<reference evidence="3" key="1">
    <citation type="submission" date="2020-11" db="EMBL/GenBank/DDBJ databases">
        <title>Nocardioides sp. CBS4Y-1, whole genome shotgun sequence.</title>
        <authorList>
            <person name="Tuo L."/>
        </authorList>
    </citation>
    <scope>NUCLEOTIDE SEQUENCE</scope>
    <source>
        <strain evidence="3">CBS4Y-1</strain>
    </source>
</reference>